<feature type="transmembrane region" description="Helical" evidence="1">
    <location>
        <begin position="122"/>
        <end position="146"/>
    </location>
</feature>
<dbReference type="PATRIC" id="fig|66851.6.peg.1122"/>
<gene>
    <name evidence="2" type="ORF">MBORA_10200</name>
</gene>
<comment type="caution">
    <text evidence="2">The sequence shown here is derived from an EMBL/GenBank/DDBJ whole genome shotgun (WGS) entry which is preliminary data.</text>
</comment>
<evidence type="ECO:0000256" key="1">
    <source>
        <dbReference type="SAM" id="Phobius"/>
    </source>
</evidence>
<organism evidence="2 3">
    <name type="scientific">Methanobrevibacter oralis</name>
    <dbReference type="NCBI Taxonomy" id="66851"/>
    <lineage>
        <taxon>Archaea</taxon>
        <taxon>Methanobacteriati</taxon>
        <taxon>Methanobacteriota</taxon>
        <taxon>Methanomada group</taxon>
        <taxon>Methanobacteria</taxon>
        <taxon>Methanobacteriales</taxon>
        <taxon>Methanobacteriaceae</taxon>
        <taxon>Methanobrevibacter</taxon>
    </lineage>
</organism>
<keyword evidence="1" id="KW-0812">Transmembrane</keyword>
<reference evidence="3" key="1">
    <citation type="journal article" date="2016" name="Genome Announc.">
        <title>Draft Genome Sequences of Methanobrevibacter curvatus DSM11111, Methanobrevibacter cuticularis DSM11139, Methanobrevibacter filiformis DSM11501, and Methanobrevibacter oralis DSM7256.</title>
        <authorList>
            <person name="Poehlein A."/>
            <person name="Seedorf H."/>
        </authorList>
    </citation>
    <scope>NUCLEOTIDE SEQUENCE [LARGE SCALE GENOMIC DNA]</scope>
    <source>
        <strain evidence="3">DSM 7256 / JCM 30027 / ZR</strain>
    </source>
</reference>
<dbReference type="EMBL" id="LWMU01000062">
    <property type="protein sequence ID" value="KZX12844.1"/>
    <property type="molecule type" value="Genomic_DNA"/>
</dbReference>
<proteinExistence type="predicted"/>
<accession>A0A166B4D7</accession>
<keyword evidence="3" id="KW-1185">Reference proteome</keyword>
<evidence type="ECO:0000313" key="2">
    <source>
        <dbReference type="EMBL" id="KZX12844.1"/>
    </source>
</evidence>
<name>A0A166B4D7_METOA</name>
<evidence type="ECO:0000313" key="3">
    <source>
        <dbReference type="Proteomes" id="UP000077428"/>
    </source>
</evidence>
<protein>
    <submittedName>
        <fullName evidence="2">Uncharacterized protein</fullName>
    </submittedName>
</protein>
<dbReference type="AlphaFoldDB" id="A0A166B4D7"/>
<keyword evidence="1" id="KW-0472">Membrane</keyword>
<sequence length="148" mass="17382">MSIGYFQNIHAITATIFTINHNSFTILAIKTYLKTTYREIIEILEVSNKITNYLKLNKLPHYTTIQKFFLRMSDTKLKELNKLILLMHPIDCQLAAMDGKNRTLWDCQFVSSCFRFSIQPSFWCIIWLNIPFNVLNFFLCALGIVFPM</sequence>
<keyword evidence="1" id="KW-1133">Transmembrane helix</keyword>
<dbReference type="Proteomes" id="UP000077428">
    <property type="component" value="Unassembled WGS sequence"/>
</dbReference>